<dbReference type="Pfam" id="PF13847">
    <property type="entry name" value="Methyltransf_31"/>
    <property type="match status" value="1"/>
</dbReference>
<accession>A0A2B7XXG5</accession>
<dbReference type="AlphaFoldDB" id="A0A2B7XXG5"/>
<reference evidence="2 3" key="1">
    <citation type="submission" date="2017-10" db="EMBL/GenBank/DDBJ databases">
        <title>Comparative genomics in systemic dimorphic fungi from Ajellomycetaceae.</title>
        <authorList>
            <person name="Munoz J.F."/>
            <person name="Mcewen J.G."/>
            <person name="Clay O.K."/>
            <person name="Cuomo C.A."/>
        </authorList>
    </citation>
    <scope>NUCLEOTIDE SEQUENCE [LARGE SCALE GENOMIC DNA]</scope>
    <source>
        <strain evidence="2 3">UAMH5409</strain>
    </source>
</reference>
<dbReference type="Proteomes" id="UP000223968">
    <property type="component" value="Unassembled WGS sequence"/>
</dbReference>
<comment type="caution">
    <text evidence="2">The sequence shown here is derived from an EMBL/GenBank/DDBJ whole genome shotgun (WGS) entry which is preliminary data.</text>
</comment>
<gene>
    <name evidence="2" type="ORF">AJ79_03321</name>
</gene>
<dbReference type="Gene3D" id="3.40.50.150">
    <property type="entry name" value="Vaccinia Virus protein VP39"/>
    <property type="match status" value="1"/>
</dbReference>
<dbReference type="SUPFAM" id="SSF53335">
    <property type="entry name" value="S-adenosyl-L-methionine-dependent methyltransferases"/>
    <property type="match status" value="1"/>
</dbReference>
<dbReference type="InterPro" id="IPR029063">
    <property type="entry name" value="SAM-dependent_MTases_sf"/>
</dbReference>
<dbReference type="OrthoDB" id="66144at2759"/>
<evidence type="ECO:0000259" key="1">
    <source>
        <dbReference type="Pfam" id="PF13847"/>
    </source>
</evidence>
<sequence>MTDPTASTPSPATIAATAGREIKYLDTIDAYDQWAEVYDTDGNFLQALDTLEMRSLLPTFVSLLPTNANTNTNTNNTTGPTLIDLGCGTGRNTIPLLQSAPTNATIIGLDPSTKMLELARQRVSVYFDENPHVNRKLGSGEDRVSFQVYNMLDTSVSNAAAGNVDGIISTLVMEHVPMDTFFGAAAGLLKKGGVLLVTNMHEEMGKQGQAGFVDPKTGVKIRATSYAHTVKEMVGVAERAGFEVIGEVKEVMVDDELAGRLGPRARKWVRVKVWFGGCFRKL</sequence>
<dbReference type="CDD" id="cd02440">
    <property type="entry name" value="AdoMet_MTases"/>
    <property type="match status" value="1"/>
</dbReference>
<dbReference type="PANTHER" id="PTHR43861">
    <property type="entry name" value="TRANS-ACONITATE 2-METHYLTRANSFERASE-RELATED"/>
    <property type="match status" value="1"/>
</dbReference>
<dbReference type="InterPro" id="IPR025714">
    <property type="entry name" value="Methyltranfer_dom"/>
</dbReference>
<proteinExistence type="predicted"/>
<evidence type="ECO:0000313" key="2">
    <source>
        <dbReference type="EMBL" id="PGH13906.1"/>
    </source>
</evidence>
<feature type="domain" description="Methyltransferase" evidence="1">
    <location>
        <begin position="80"/>
        <end position="201"/>
    </location>
</feature>
<organism evidence="2 3">
    <name type="scientific">Helicocarpus griseus UAMH5409</name>
    <dbReference type="NCBI Taxonomy" id="1447875"/>
    <lineage>
        <taxon>Eukaryota</taxon>
        <taxon>Fungi</taxon>
        <taxon>Dikarya</taxon>
        <taxon>Ascomycota</taxon>
        <taxon>Pezizomycotina</taxon>
        <taxon>Eurotiomycetes</taxon>
        <taxon>Eurotiomycetidae</taxon>
        <taxon>Onygenales</taxon>
        <taxon>Ajellomycetaceae</taxon>
        <taxon>Helicocarpus</taxon>
    </lineage>
</organism>
<name>A0A2B7XXG5_9EURO</name>
<keyword evidence="3" id="KW-1185">Reference proteome</keyword>
<dbReference type="EMBL" id="PDNB01000040">
    <property type="protein sequence ID" value="PGH13906.1"/>
    <property type="molecule type" value="Genomic_DNA"/>
</dbReference>
<protein>
    <recommendedName>
        <fullName evidence="1">Methyltransferase domain-containing protein</fullName>
    </recommendedName>
</protein>
<evidence type="ECO:0000313" key="3">
    <source>
        <dbReference type="Proteomes" id="UP000223968"/>
    </source>
</evidence>
<dbReference type="STRING" id="1447875.A0A2B7XXG5"/>